<evidence type="ECO:0000313" key="2">
    <source>
        <dbReference type="Proteomes" id="UP000228952"/>
    </source>
</evidence>
<sequence length="188" mass="22172">MTNKEARSKLLKLYKLDQKYREKWEMGREIWKLQGEIDKQNMVELNHIVEELSWPIIPKVGEKAALAAILIAQHSRDFDNSVKFLAMAMQLYKEDKANIDGKRLTNWVDAMNVQRKIPQVYGQYLVNRGNGYEIYDIVDPKNLDIRRADMGLESFDLHFEKIFHEHSENKDSLMSSYKKIFGKEFTRA</sequence>
<dbReference type="AlphaFoldDB" id="A0A2M7W2U4"/>
<dbReference type="Proteomes" id="UP000228952">
    <property type="component" value="Unassembled WGS sequence"/>
</dbReference>
<name>A0A2M7W2U4_9BACT</name>
<accession>A0A2M7W2U4</accession>
<dbReference type="Pfam" id="PF20329">
    <property type="entry name" value="DUF6624"/>
    <property type="match status" value="1"/>
</dbReference>
<comment type="caution">
    <text evidence="1">The sequence shown here is derived from an EMBL/GenBank/DDBJ whole genome shotgun (WGS) entry which is preliminary data.</text>
</comment>
<organism evidence="1 2">
    <name type="scientific">Candidatus Dojkabacteria bacterium CG_4_10_14_0_2_um_filter_Dojkabacteria_WS6_41_15</name>
    <dbReference type="NCBI Taxonomy" id="2014249"/>
    <lineage>
        <taxon>Bacteria</taxon>
        <taxon>Candidatus Dojkabacteria</taxon>
    </lineage>
</organism>
<gene>
    <name evidence="1" type="ORF">COX64_00990</name>
</gene>
<evidence type="ECO:0000313" key="1">
    <source>
        <dbReference type="EMBL" id="PJA15196.1"/>
    </source>
</evidence>
<dbReference type="InterPro" id="IPR046732">
    <property type="entry name" value="DUF6624"/>
</dbReference>
<reference evidence="2" key="1">
    <citation type="submission" date="2017-09" db="EMBL/GenBank/DDBJ databases">
        <title>Depth-based differentiation of microbial function through sediment-hosted aquifers and enrichment of novel symbionts in the deep terrestrial subsurface.</title>
        <authorList>
            <person name="Probst A.J."/>
            <person name="Ladd B."/>
            <person name="Jarett J.K."/>
            <person name="Geller-Mcgrath D.E."/>
            <person name="Sieber C.M.K."/>
            <person name="Emerson J.B."/>
            <person name="Anantharaman K."/>
            <person name="Thomas B.C."/>
            <person name="Malmstrom R."/>
            <person name="Stieglmeier M."/>
            <person name="Klingl A."/>
            <person name="Woyke T."/>
            <person name="Ryan C.M."/>
            <person name="Banfield J.F."/>
        </authorList>
    </citation>
    <scope>NUCLEOTIDE SEQUENCE [LARGE SCALE GENOMIC DNA]</scope>
</reference>
<protein>
    <submittedName>
        <fullName evidence="1">Uncharacterized protein</fullName>
    </submittedName>
</protein>
<dbReference type="EMBL" id="PFQB01000022">
    <property type="protein sequence ID" value="PJA15196.1"/>
    <property type="molecule type" value="Genomic_DNA"/>
</dbReference>
<proteinExistence type="predicted"/>